<dbReference type="Pfam" id="PF01832">
    <property type="entry name" value="Glucosaminidase"/>
    <property type="match status" value="1"/>
</dbReference>
<feature type="domain" description="Mannosyl-glycoprotein endo-beta-N-acetylglucosamidase-like" evidence="3">
    <location>
        <begin position="43"/>
        <end position="209"/>
    </location>
</feature>
<proteinExistence type="predicted"/>
<dbReference type="Gene3D" id="1.10.530.10">
    <property type="match status" value="1"/>
</dbReference>
<dbReference type="SMART" id="SM00047">
    <property type="entry name" value="LYZ2"/>
    <property type="match status" value="1"/>
</dbReference>
<evidence type="ECO:0000313" key="4">
    <source>
        <dbReference type="EMBL" id="VYT33223.1"/>
    </source>
</evidence>
<name>A0A6N2VU38_9FIRM</name>
<sequence length="356" mass="38648">MKKKLIAVFTALGSFGAIFLAVITMIVVMLVAISTSDTENNTDINNLDGLPSFITQEMVIAALEEQEIHGYPAAVTIAQIVAESGYGRYGPGGETGQGLSQLAYDYKNLFGMKAPAGDSTPIGVINMQTGEEVGGDQITITAGFLIFKNYTDCIKYRSGLIQRVYSDLVQNITDPDMFALKIASRWATDHSYASKLIKIMQQYDLYRFSNISSDSITGSGDGSVSKGQKRIVEIALSLDSLGAEVNMCQKWVANVYFQAGQSPRQSRACATEAANAFLVSGSKENIPVGATVYGHSYKYNAKCGNHDAGHVGIYVGNGNVVSRENTVKLRTLQEWINVYGWKGWGWNGSQDFSKIN</sequence>
<dbReference type="PANTHER" id="PTHR33308:SF9">
    <property type="entry name" value="PEPTIDOGLYCAN HYDROLASE FLGJ"/>
    <property type="match status" value="1"/>
</dbReference>
<feature type="transmembrane region" description="Helical" evidence="2">
    <location>
        <begin position="7"/>
        <end position="33"/>
    </location>
</feature>
<keyword evidence="1" id="KW-0378">Hydrolase</keyword>
<organism evidence="4">
    <name type="scientific">[Clostridium] nexile</name>
    <dbReference type="NCBI Taxonomy" id="29361"/>
    <lineage>
        <taxon>Bacteria</taxon>
        <taxon>Bacillati</taxon>
        <taxon>Bacillota</taxon>
        <taxon>Clostridia</taxon>
        <taxon>Lachnospirales</taxon>
        <taxon>Lachnospiraceae</taxon>
        <taxon>Tyzzerella</taxon>
    </lineage>
</organism>
<keyword evidence="2" id="KW-1133">Transmembrane helix</keyword>
<protein>
    <submittedName>
        <fullName evidence="4">Flagellar rod assembly protein/muramidase FlgJ</fullName>
    </submittedName>
</protein>
<dbReference type="PANTHER" id="PTHR33308">
    <property type="entry name" value="PEPTIDOGLYCAN HYDROLASE FLGJ"/>
    <property type="match status" value="1"/>
</dbReference>
<keyword evidence="2" id="KW-0472">Membrane</keyword>
<gene>
    <name evidence="4" type="ORF">CNLFYP112_00556</name>
</gene>
<dbReference type="InterPro" id="IPR051056">
    <property type="entry name" value="Glycosyl_Hydrolase_73"/>
</dbReference>
<dbReference type="EMBL" id="CACRTG010000034">
    <property type="protein sequence ID" value="VYT33223.1"/>
    <property type="molecule type" value="Genomic_DNA"/>
</dbReference>
<dbReference type="AlphaFoldDB" id="A0A6N2VU38"/>
<reference evidence="4" key="1">
    <citation type="submission" date="2019-11" db="EMBL/GenBank/DDBJ databases">
        <authorList>
            <person name="Feng L."/>
        </authorList>
    </citation>
    <scope>NUCLEOTIDE SEQUENCE</scope>
    <source>
        <strain evidence="4">CnexileLFYP112</strain>
    </source>
</reference>
<keyword evidence="2" id="KW-0812">Transmembrane</keyword>
<evidence type="ECO:0000256" key="2">
    <source>
        <dbReference type="SAM" id="Phobius"/>
    </source>
</evidence>
<evidence type="ECO:0000259" key="3">
    <source>
        <dbReference type="SMART" id="SM00047"/>
    </source>
</evidence>
<keyword evidence="4" id="KW-0282">Flagellum</keyword>
<keyword evidence="4" id="KW-0969">Cilium</keyword>
<evidence type="ECO:0000256" key="1">
    <source>
        <dbReference type="ARBA" id="ARBA00022801"/>
    </source>
</evidence>
<keyword evidence="4" id="KW-0966">Cell projection</keyword>
<dbReference type="GO" id="GO:0004040">
    <property type="term" value="F:amidase activity"/>
    <property type="evidence" value="ECO:0007669"/>
    <property type="project" value="InterPro"/>
</dbReference>
<accession>A0A6N2VU38</accession>
<dbReference type="InterPro" id="IPR002901">
    <property type="entry name" value="MGlyc_endo_b_GlcNAc-like_dom"/>
</dbReference>